<dbReference type="Proteomes" id="UP001159405">
    <property type="component" value="Unassembled WGS sequence"/>
</dbReference>
<name>A0ABN8QWB0_9CNID</name>
<evidence type="ECO:0000256" key="1">
    <source>
        <dbReference type="SAM" id="MobiDB-lite"/>
    </source>
</evidence>
<accession>A0ABN8QWB0</accession>
<feature type="non-terminal residue" evidence="2">
    <location>
        <position position="103"/>
    </location>
</feature>
<evidence type="ECO:0000313" key="3">
    <source>
        <dbReference type="Proteomes" id="UP001159405"/>
    </source>
</evidence>
<evidence type="ECO:0000313" key="2">
    <source>
        <dbReference type="EMBL" id="CAH3171323.1"/>
    </source>
</evidence>
<feature type="non-terminal residue" evidence="2">
    <location>
        <position position="1"/>
    </location>
</feature>
<dbReference type="PANTHER" id="PTHR46963">
    <property type="entry name" value="SIMILAR TO RIKEN CDNA E130308A19"/>
    <property type="match status" value="1"/>
</dbReference>
<proteinExistence type="predicted"/>
<feature type="region of interest" description="Disordered" evidence="1">
    <location>
        <begin position="66"/>
        <end position="103"/>
    </location>
</feature>
<organism evidence="2 3">
    <name type="scientific">Porites lobata</name>
    <dbReference type="NCBI Taxonomy" id="104759"/>
    <lineage>
        <taxon>Eukaryota</taxon>
        <taxon>Metazoa</taxon>
        <taxon>Cnidaria</taxon>
        <taxon>Anthozoa</taxon>
        <taxon>Hexacorallia</taxon>
        <taxon>Scleractinia</taxon>
        <taxon>Fungiina</taxon>
        <taxon>Poritidae</taxon>
        <taxon>Porites</taxon>
    </lineage>
</organism>
<dbReference type="PANTHER" id="PTHR46963:SF2">
    <property type="match status" value="1"/>
</dbReference>
<protein>
    <submittedName>
        <fullName evidence="2">Uncharacterized protein</fullName>
    </submittedName>
</protein>
<reference evidence="2 3" key="1">
    <citation type="submission" date="2022-05" db="EMBL/GenBank/DDBJ databases">
        <authorList>
            <consortium name="Genoscope - CEA"/>
            <person name="William W."/>
        </authorList>
    </citation>
    <scope>NUCLEOTIDE SEQUENCE [LARGE SCALE GENOMIC DNA]</scope>
</reference>
<dbReference type="InterPro" id="IPR042838">
    <property type="entry name" value="KIAA1958"/>
</dbReference>
<keyword evidence="3" id="KW-1185">Reference proteome</keyword>
<dbReference type="EMBL" id="CALNXK010000163">
    <property type="protein sequence ID" value="CAH3171323.1"/>
    <property type="molecule type" value="Genomic_DNA"/>
</dbReference>
<sequence length="103" mass="11745">LLEHLYAEVKNKQGEDYEPESLKVMMASLDRHLKNKGYTLSIVRDREFSSSKQVLEGKAKQLRLAGRGKRPNKAPQVSEEEEEILWKSGKFGGNNPESLIQTM</sequence>
<comment type="caution">
    <text evidence="2">The sequence shown here is derived from an EMBL/GenBank/DDBJ whole genome shotgun (WGS) entry which is preliminary data.</text>
</comment>
<gene>
    <name evidence="2" type="ORF">PLOB_00011864</name>
</gene>